<evidence type="ECO:0000259" key="5">
    <source>
        <dbReference type="Pfam" id="PF01212"/>
    </source>
</evidence>
<dbReference type="GO" id="GO:0006545">
    <property type="term" value="P:glycine biosynthetic process"/>
    <property type="evidence" value="ECO:0007669"/>
    <property type="project" value="TreeGrafter"/>
</dbReference>
<dbReference type="InterPro" id="IPR001597">
    <property type="entry name" value="ArAA_b-elim_lyase/Thr_aldolase"/>
</dbReference>
<feature type="domain" description="Aromatic amino acid beta-eliminating lyase/threonine aldolase" evidence="5">
    <location>
        <begin position="89"/>
        <end position="374"/>
    </location>
</feature>
<evidence type="ECO:0000256" key="2">
    <source>
        <dbReference type="ARBA" id="ARBA00006966"/>
    </source>
</evidence>
<evidence type="ECO:0000313" key="7">
    <source>
        <dbReference type="Proteomes" id="UP000799538"/>
    </source>
</evidence>
<reference evidence="7" key="1">
    <citation type="journal article" date="2020" name="Stud. Mycol.">
        <title>101 Dothideomycetes genomes: A test case for predicting lifestyles and emergence of pathogens.</title>
        <authorList>
            <person name="Haridas S."/>
            <person name="Albert R."/>
            <person name="Binder M."/>
            <person name="Bloem J."/>
            <person name="LaButti K."/>
            <person name="Salamov A."/>
            <person name="Andreopoulos B."/>
            <person name="Baker S."/>
            <person name="Barry K."/>
            <person name="Bills G."/>
            <person name="Bluhm B."/>
            <person name="Cannon C."/>
            <person name="Castanera R."/>
            <person name="Culley D."/>
            <person name="Daum C."/>
            <person name="Ezra D."/>
            <person name="Gonzalez J."/>
            <person name="Henrissat B."/>
            <person name="Kuo A."/>
            <person name="Liang C."/>
            <person name="Lipzen A."/>
            <person name="Lutzoni F."/>
            <person name="Magnuson J."/>
            <person name="Mondo S."/>
            <person name="Nolan M."/>
            <person name="Ohm R."/>
            <person name="Pangilinan J."/>
            <person name="Park H.-J."/>
            <person name="Ramirez L."/>
            <person name="Alfaro M."/>
            <person name="Sun H."/>
            <person name="Tritt A."/>
            <person name="Yoshinaga Y."/>
            <person name="Zwiers L.-H."/>
            <person name="Turgeon B."/>
            <person name="Goodwin S."/>
            <person name="Spatafora J."/>
            <person name="Crous P."/>
            <person name="Grigoriev I."/>
        </authorList>
    </citation>
    <scope>NUCLEOTIDE SEQUENCE [LARGE SCALE GENOMIC DNA]</scope>
    <source>
        <strain evidence="7">CECT 20119</strain>
    </source>
</reference>
<dbReference type="GO" id="GO:0016740">
    <property type="term" value="F:transferase activity"/>
    <property type="evidence" value="ECO:0007669"/>
    <property type="project" value="UniProtKB-KW"/>
</dbReference>
<organism evidence="6 7">
    <name type="scientific">Elsinoe ampelina</name>
    <dbReference type="NCBI Taxonomy" id="302913"/>
    <lineage>
        <taxon>Eukaryota</taxon>
        <taxon>Fungi</taxon>
        <taxon>Dikarya</taxon>
        <taxon>Ascomycota</taxon>
        <taxon>Pezizomycotina</taxon>
        <taxon>Dothideomycetes</taxon>
        <taxon>Dothideomycetidae</taxon>
        <taxon>Myriangiales</taxon>
        <taxon>Elsinoaceae</taxon>
        <taxon>Elsinoe</taxon>
    </lineage>
</organism>
<dbReference type="EMBL" id="ML992503">
    <property type="protein sequence ID" value="KAF2225464.1"/>
    <property type="molecule type" value="Genomic_DNA"/>
</dbReference>
<dbReference type="Gene3D" id="3.40.640.10">
    <property type="entry name" value="Type I PLP-dependent aspartate aminotransferase-like (Major domain)"/>
    <property type="match status" value="1"/>
</dbReference>
<comment type="cofactor">
    <cofactor evidence="1">
        <name>pyridoxal 5'-phosphate</name>
        <dbReference type="ChEBI" id="CHEBI:597326"/>
    </cofactor>
</comment>
<dbReference type="PANTHER" id="PTHR48097">
    <property type="entry name" value="L-THREONINE ALDOLASE-RELATED"/>
    <property type="match status" value="1"/>
</dbReference>
<dbReference type="AlphaFoldDB" id="A0A6A6GI96"/>
<dbReference type="InterPro" id="IPR015422">
    <property type="entry name" value="PyrdxlP-dep_Trfase_small"/>
</dbReference>
<dbReference type="FunFam" id="3.90.1150.10:FF:000089">
    <property type="entry name" value="Threonine aldolase, putative"/>
    <property type="match status" value="1"/>
</dbReference>
<dbReference type="GO" id="GO:0006567">
    <property type="term" value="P:L-threonine catabolic process"/>
    <property type="evidence" value="ECO:0007669"/>
    <property type="project" value="TreeGrafter"/>
</dbReference>
<dbReference type="InterPro" id="IPR015424">
    <property type="entry name" value="PyrdxlP-dep_Trfase"/>
</dbReference>
<dbReference type="Proteomes" id="UP000799538">
    <property type="component" value="Unassembled WGS sequence"/>
</dbReference>
<sequence>MTPFTPIFTSSFCTSLVPLRALLARSRSRSLRSFNPAPYTKSRTFTFSPAVMATTNGISKDSIEAQAKHITNGDVKVNNWTHPGPAAFDFRSDVVTTPTSSMLAAIASTSLLDDVFQMDPTTLSLERFIADLTNKPAALLVLSGTMGNQVALRTHLLAPPHSVVTDHRSHIINWEAGGVSSLTGAMTIPVVPANGRYLTLEDIKKSAVVSDDIHACPTKVISLENTLNGIITPLAEMQRISAWAKEHGIIMHLDGARLWEAVASGAGSLIEYCDCFDSVSLCFSKGLGAPIGSIIIGTEKFRERARWVRKSIGGGLRQAGVVTAAARVAVEETFLGGKLKASHDMARRIEAMWTSYGGKLANPVETNMVWFDLEAAGISVEDFIKLGDKAGLRLLGGRLVVHYQVGEEAVQRLDKLMKAVLKGEELDGKVKYDPVSLAINVE</sequence>
<dbReference type="InterPro" id="IPR023603">
    <property type="entry name" value="Low_specificity_L-TA-like"/>
</dbReference>
<name>A0A6A6GI96_9PEZI</name>
<dbReference type="SUPFAM" id="SSF53383">
    <property type="entry name" value="PLP-dependent transferases"/>
    <property type="match status" value="1"/>
</dbReference>
<dbReference type="PANTHER" id="PTHR48097:SF9">
    <property type="entry name" value="L-THREONINE ALDOLASE"/>
    <property type="match status" value="1"/>
</dbReference>
<comment type="similarity">
    <text evidence="2">Belongs to the threonine aldolase family.</text>
</comment>
<dbReference type="Gene3D" id="3.90.1150.10">
    <property type="entry name" value="Aspartate Aminotransferase, domain 1"/>
    <property type="match status" value="1"/>
</dbReference>
<evidence type="ECO:0000256" key="4">
    <source>
        <dbReference type="ARBA" id="ARBA00023239"/>
    </source>
</evidence>
<dbReference type="FunFam" id="3.40.640.10:FF:000030">
    <property type="entry name" value="Low-specificity L-threonine aldolase"/>
    <property type="match status" value="1"/>
</dbReference>
<dbReference type="Pfam" id="PF01212">
    <property type="entry name" value="Beta_elim_lyase"/>
    <property type="match status" value="1"/>
</dbReference>
<evidence type="ECO:0000256" key="3">
    <source>
        <dbReference type="ARBA" id="ARBA00022898"/>
    </source>
</evidence>
<gene>
    <name evidence="6" type="ORF">BDZ85DRAFT_66842</name>
</gene>
<dbReference type="GO" id="GO:0005829">
    <property type="term" value="C:cytosol"/>
    <property type="evidence" value="ECO:0007669"/>
    <property type="project" value="TreeGrafter"/>
</dbReference>
<protein>
    <submittedName>
        <fullName evidence="6">Pyridoxal phosphate-dependent transferase</fullName>
    </submittedName>
</protein>
<dbReference type="GO" id="GO:0008732">
    <property type="term" value="F:L-allo-threonine aldolase activity"/>
    <property type="evidence" value="ECO:0007669"/>
    <property type="project" value="TreeGrafter"/>
</dbReference>
<accession>A0A6A6GI96</accession>
<keyword evidence="6" id="KW-0808">Transferase</keyword>
<keyword evidence="7" id="KW-1185">Reference proteome</keyword>
<dbReference type="NCBIfam" id="NF041359">
    <property type="entry name" value="GntG_guanitoxin"/>
    <property type="match status" value="1"/>
</dbReference>
<keyword evidence="3" id="KW-0663">Pyridoxal phosphate</keyword>
<proteinExistence type="inferred from homology"/>
<dbReference type="OrthoDB" id="10261951at2759"/>
<keyword evidence="4" id="KW-0456">Lyase</keyword>
<evidence type="ECO:0000313" key="6">
    <source>
        <dbReference type="EMBL" id="KAF2225464.1"/>
    </source>
</evidence>
<evidence type="ECO:0000256" key="1">
    <source>
        <dbReference type="ARBA" id="ARBA00001933"/>
    </source>
</evidence>
<dbReference type="InterPro" id="IPR015421">
    <property type="entry name" value="PyrdxlP-dep_Trfase_major"/>
</dbReference>